<evidence type="ECO:0000259" key="7">
    <source>
        <dbReference type="Pfam" id="PF02016"/>
    </source>
</evidence>
<dbReference type="CDD" id="cd07025">
    <property type="entry name" value="Peptidase_S66"/>
    <property type="match status" value="1"/>
</dbReference>
<feature type="active site" description="Nucleophile" evidence="6">
    <location>
        <position position="103"/>
    </location>
</feature>
<dbReference type="GO" id="GO:0004180">
    <property type="term" value="F:carboxypeptidase activity"/>
    <property type="evidence" value="ECO:0007669"/>
    <property type="project" value="UniProtKB-KW"/>
</dbReference>
<evidence type="ECO:0000256" key="4">
    <source>
        <dbReference type="ARBA" id="ARBA00022801"/>
    </source>
</evidence>
<evidence type="ECO:0000256" key="6">
    <source>
        <dbReference type="PIRSR" id="PIRSR028757-1"/>
    </source>
</evidence>
<accession>A0A1I6FCQ9</accession>
<dbReference type="STRING" id="84724.SAMN04488564_111225"/>
<dbReference type="InterPro" id="IPR003507">
    <property type="entry name" value="S66_fam"/>
</dbReference>
<dbReference type="GO" id="GO:0006508">
    <property type="term" value="P:proteolysis"/>
    <property type="evidence" value="ECO:0007669"/>
    <property type="project" value="UniProtKB-KW"/>
</dbReference>
<proteinExistence type="inferred from homology"/>
<comment type="similarity">
    <text evidence="1">Belongs to the peptidase S66 family.</text>
</comment>
<dbReference type="Pfam" id="PF17676">
    <property type="entry name" value="Peptidase_S66C"/>
    <property type="match status" value="1"/>
</dbReference>
<dbReference type="InterPro" id="IPR027478">
    <property type="entry name" value="LdcA_N"/>
</dbReference>
<keyword evidence="5" id="KW-0720">Serine protease</keyword>
<dbReference type="Gene3D" id="3.40.50.10740">
    <property type="entry name" value="Class I glutamine amidotransferase-like"/>
    <property type="match status" value="1"/>
</dbReference>
<dbReference type="Pfam" id="PF02016">
    <property type="entry name" value="Peptidase_S66"/>
    <property type="match status" value="1"/>
</dbReference>
<evidence type="ECO:0000313" key="10">
    <source>
        <dbReference type="Proteomes" id="UP000198583"/>
    </source>
</evidence>
<feature type="domain" description="LD-carboxypeptidase N-terminal" evidence="7">
    <location>
        <begin position="10"/>
        <end position="122"/>
    </location>
</feature>
<keyword evidence="3" id="KW-0645">Protease</keyword>
<organism evidence="9 10">
    <name type="scientific">Lentzea waywayandensis</name>
    <dbReference type="NCBI Taxonomy" id="84724"/>
    <lineage>
        <taxon>Bacteria</taxon>
        <taxon>Bacillati</taxon>
        <taxon>Actinomycetota</taxon>
        <taxon>Actinomycetes</taxon>
        <taxon>Pseudonocardiales</taxon>
        <taxon>Pseudonocardiaceae</taxon>
        <taxon>Lentzea</taxon>
    </lineage>
</organism>
<dbReference type="PANTHER" id="PTHR30237:SF2">
    <property type="entry name" value="MUREIN TETRAPEPTIDE CARBOXYPEPTIDASE"/>
    <property type="match status" value="1"/>
</dbReference>
<keyword evidence="2 9" id="KW-0121">Carboxypeptidase</keyword>
<evidence type="ECO:0000256" key="1">
    <source>
        <dbReference type="ARBA" id="ARBA00010233"/>
    </source>
</evidence>
<dbReference type="Proteomes" id="UP000198583">
    <property type="component" value="Unassembled WGS sequence"/>
</dbReference>
<keyword evidence="4" id="KW-0378">Hydrolase</keyword>
<dbReference type="InterPro" id="IPR029062">
    <property type="entry name" value="Class_I_gatase-like"/>
</dbReference>
<reference evidence="10" key="1">
    <citation type="submission" date="2016-10" db="EMBL/GenBank/DDBJ databases">
        <authorList>
            <person name="Varghese N."/>
            <person name="Submissions S."/>
        </authorList>
    </citation>
    <scope>NUCLEOTIDE SEQUENCE [LARGE SCALE GENOMIC DNA]</scope>
    <source>
        <strain evidence="10">DSM 44232</strain>
    </source>
</reference>
<evidence type="ECO:0000256" key="2">
    <source>
        <dbReference type="ARBA" id="ARBA00022645"/>
    </source>
</evidence>
<dbReference type="SUPFAM" id="SSF141986">
    <property type="entry name" value="LD-carboxypeptidase A C-terminal domain-like"/>
    <property type="match status" value="1"/>
</dbReference>
<feature type="domain" description="LD-carboxypeptidase C-terminal" evidence="8">
    <location>
        <begin position="163"/>
        <end position="272"/>
    </location>
</feature>
<keyword evidence="10" id="KW-1185">Reference proteome</keyword>
<evidence type="ECO:0000256" key="3">
    <source>
        <dbReference type="ARBA" id="ARBA00022670"/>
    </source>
</evidence>
<feature type="active site" description="Charge relay system" evidence="6">
    <location>
        <position position="195"/>
    </location>
</feature>
<dbReference type="InterPro" id="IPR040921">
    <property type="entry name" value="Peptidase_S66C"/>
</dbReference>
<evidence type="ECO:0000313" key="9">
    <source>
        <dbReference type="EMBL" id="SFR27766.1"/>
    </source>
</evidence>
<protein>
    <submittedName>
        <fullName evidence="9">Muramoyltetrapeptide carboxypeptidase</fullName>
    </submittedName>
</protein>
<gene>
    <name evidence="9" type="ORF">SAMN04488564_111225</name>
</gene>
<dbReference type="SUPFAM" id="SSF52317">
    <property type="entry name" value="Class I glutamine amidotransferase-like"/>
    <property type="match status" value="1"/>
</dbReference>
<feature type="active site" description="Charge relay system" evidence="6">
    <location>
        <position position="257"/>
    </location>
</feature>
<dbReference type="Gene3D" id="3.50.30.60">
    <property type="entry name" value="LD-carboxypeptidase A C-terminal domain-like"/>
    <property type="match status" value="1"/>
</dbReference>
<dbReference type="InterPro" id="IPR027461">
    <property type="entry name" value="Carboxypeptidase_A_C_sf"/>
</dbReference>
<dbReference type="PANTHER" id="PTHR30237">
    <property type="entry name" value="MURAMOYLTETRAPEPTIDE CARBOXYPEPTIDASE"/>
    <property type="match status" value="1"/>
</dbReference>
<dbReference type="PIRSF" id="PIRSF028757">
    <property type="entry name" value="LD-carboxypeptidase"/>
    <property type="match status" value="1"/>
</dbReference>
<dbReference type="EMBL" id="FOYL01000011">
    <property type="protein sequence ID" value="SFR27766.1"/>
    <property type="molecule type" value="Genomic_DNA"/>
</dbReference>
<name>A0A1I6FCQ9_9PSEU</name>
<dbReference type="AlphaFoldDB" id="A0A1I6FCQ9"/>
<dbReference type="OrthoDB" id="9807329at2"/>
<dbReference type="GO" id="GO:0008236">
    <property type="term" value="F:serine-type peptidase activity"/>
    <property type="evidence" value="ECO:0007669"/>
    <property type="project" value="UniProtKB-KW"/>
</dbReference>
<evidence type="ECO:0000259" key="8">
    <source>
        <dbReference type="Pfam" id="PF17676"/>
    </source>
</evidence>
<dbReference type="RefSeq" id="WP_093603188.1">
    <property type="nucleotide sequence ID" value="NZ_FOYL01000011.1"/>
</dbReference>
<dbReference type="InterPro" id="IPR040449">
    <property type="entry name" value="Peptidase_S66_N"/>
</dbReference>
<evidence type="ECO:0000256" key="5">
    <source>
        <dbReference type="ARBA" id="ARBA00022825"/>
    </source>
</evidence>
<sequence length="282" mass="29109">MSLLSAGDRVALVSPAGPALASKIDAGAAVLRSWGLQVTTPVVQPWTLPYLAGSDEARAAEFVAAWRSDVAAVFCVRGGYGCLRMTDLVPWKDLPARVFVGSSDVTVLHAELNAVGQPTVFGPMPGTADFVGDPLAQQRLRELLFEGTRSWTTGTPVVPGTARGVLTGGNAALLAASVGGPRWEPPAAGAIALLEDIGEEAYRLDRILTQLLRAGWFEPVSGIVLGSWTDCGDVSAVLADRLSGLGVPILGDAGFGHCAGSWSLPLGVRAELDAGAGTLTLV</sequence>